<evidence type="ECO:0000313" key="1">
    <source>
        <dbReference type="EMBL" id="KAG2197464.1"/>
    </source>
</evidence>
<protein>
    <submittedName>
        <fullName evidence="1">Uncharacterized protein</fullName>
    </submittedName>
</protein>
<comment type="caution">
    <text evidence="1">The sequence shown here is derived from an EMBL/GenBank/DDBJ whole genome shotgun (WGS) entry which is preliminary data.</text>
</comment>
<dbReference type="OrthoDB" id="3363059at2759"/>
<dbReference type="Pfam" id="PF14750">
    <property type="entry name" value="INTS2"/>
    <property type="match status" value="1"/>
</dbReference>
<dbReference type="AlphaFoldDB" id="A0A8H7QS02"/>
<gene>
    <name evidence="1" type="ORF">INT47_003072</name>
</gene>
<proteinExistence type="predicted"/>
<sequence length="367" mass="42349">VQFKSVGQQDWKFEVLCELFYIQANVQHEPTERANKNIRGNLRLLNNDSFLRENGVLVFEVIELYDDIEIEEGAESCWKYLLEGFVHISTRCDLVKGLTKNNEFAYKEFIDQLLQCVHKLNSIYAMQLRLVHDSLNSVSIIDFGVFYFSEMIFKIIEEYPDYAFMVRFKLVEMQILPDLITRLTVIYCRDIIEFLNGIFYGKSTWFLAQSVNSGHLFIKMKQRVITEIESYSSDLATNHVALASAMRALAGIVGYFGIKLLDSEVLLLLKVLGQAYTERLVQLSLCLILISADQFLRKQKELSLVFGQVLQSEISEMPLLILVYFQTDAIQQIEDNVRSVLAMQVPIPKLGLFEIQKLFRTLKTSAI</sequence>
<dbReference type="PANTHER" id="PTHR28608:SF1">
    <property type="entry name" value="INTEGRATOR COMPLEX SUBUNIT 2"/>
    <property type="match status" value="1"/>
</dbReference>
<dbReference type="GO" id="GO:0034472">
    <property type="term" value="P:snRNA 3'-end processing"/>
    <property type="evidence" value="ECO:0007669"/>
    <property type="project" value="TreeGrafter"/>
</dbReference>
<feature type="non-terminal residue" evidence="1">
    <location>
        <position position="1"/>
    </location>
</feature>
<accession>A0A8H7QS02</accession>
<dbReference type="GO" id="GO:0032039">
    <property type="term" value="C:integrator complex"/>
    <property type="evidence" value="ECO:0007669"/>
    <property type="project" value="InterPro"/>
</dbReference>
<reference evidence="1" key="1">
    <citation type="submission" date="2020-12" db="EMBL/GenBank/DDBJ databases">
        <title>Metabolic potential, ecology and presence of endohyphal bacteria is reflected in genomic diversity of Mucoromycotina.</title>
        <authorList>
            <person name="Muszewska A."/>
            <person name="Okrasinska A."/>
            <person name="Steczkiewicz K."/>
            <person name="Drgas O."/>
            <person name="Orlowska M."/>
            <person name="Perlinska-Lenart U."/>
            <person name="Aleksandrzak-Piekarczyk T."/>
            <person name="Szatraj K."/>
            <person name="Zielenkiewicz U."/>
            <person name="Pilsyk S."/>
            <person name="Malc E."/>
            <person name="Mieczkowski P."/>
            <person name="Kruszewska J.S."/>
            <person name="Biernat P."/>
            <person name="Pawlowska J."/>
        </authorList>
    </citation>
    <scope>NUCLEOTIDE SEQUENCE</scope>
    <source>
        <strain evidence="1">WA0000017839</strain>
    </source>
</reference>
<dbReference type="InterPro" id="IPR029321">
    <property type="entry name" value="INTS2"/>
</dbReference>
<evidence type="ECO:0000313" key="2">
    <source>
        <dbReference type="Proteomes" id="UP000603453"/>
    </source>
</evidence>
<dbReference type="Proteomes" id="UP000603453">
    <property type="component" value="Unassembled WGS sequence"/>
</dbReference>
<dbReference type="PANTHER" id="PTHR28608">
    <property type="entry name" value="INTEGRATOR COMPLEX SUBUNIT 2"/>
    <property type="match status" value="1"/>
</dbReference>
<dbReference type="EMBL" id="JAEPRD010000128">
    <property type="protein sequence ID" value="KAG2197464.1"/>
    <property type="molecule type" value="Genomic_DNA"/>
</dbReference>
<keyword evidence="2" id="KW-1185">Reference proteome</keyword>
<organism evidence="1 2">
    <name type="scientific">Mucor saturninus</name>
    <dbReference type="NCBI Taxonomy" id="64648"/>
    <lineage>
        <taxon>Eukaryota</taxon>
        <taxon>Fungi</taxon>
        <taxon>Fungi incertae sedis</taxon>
        <taxon>Mucoromycota</taxon>
        <taxon>Mucoromycotina</taxon>
        <taxon>Mucoromycetes</taxon>
        <taxon>Mucorales</taxon>
        <taxon>Mucorineae</taxon>
        <taxon>Mucoraceae</taxon>
        <taxon>Mucor</taxon>
    </lineage>
</organism>
<name>A0A8H7QS02_9FUNG</name>